<accession>A0ABY1RGR3</accession>
<reference evidence="2 3" key="1">
    <citation type="submission" date="2017-04" db="EMBL/GenBank/DDBJ databases">
        <authorList>
            <person name="Varghese N."/>
            <person name="Submissions S."/>
        </authorList>
    </citation>
    <scope>NUCLEOTIDE SEQUENCE [LARGE SCALE GENOMIC DNA]</scope>
    <source>
        <strain evidence="2 3">VKM Ac-1784</strain>
    </source>
</reference>
<dbReference type="InterPro" id="IPR031165">
    <property type="entry name" value="GNAT_YJDJ"/>
</dbReference>
<dbReference type="PANTHER" id="PTHR31435:SF10">
    <property type="entry name" value="BSR4717 PROTEIN"/>
    <property type="match status" value="1"/>
</dbReference>
<dbReference type="PROSITE" id="PS51729">
    <property type="entry name" value="GNAT_YJDJ"/>
    <property type="match status" value="1"/>
</dbReference>
<dbReference type="EMBL" id="FXWJ01000003">
    <property type="protein sequence ID" value="SMQ71070.1"/>
    <property type="molecule type" value="Genomic_DNA"/>
</dbReference>
<dbReference type="SUPFAM" id="SSF55729">
    <property type="entry name" value="Acyl-CoA N-acyltransferases (Nat)"/>
    <property type="match status" value="1"/>
</dbReference>
<evidence type="ECO:0000259" key="1">
    <source>
        <dbReference type="PROSITE" id="PS51729"/>
    </source>
</evidence>
<feature type="domain" description="N-acetyltransferase" evidence="1">
    <location>
        <begin position="14"/>
        <end position="100"/>
    </location>
</feature>
<evidence type="ECO:0000313" key="3">
    <source>
        <dbReference type="Proteomes" id="UP000194464"/>
    </source>
</evidence>
<dbReference type="Gene3D" id="3.40.630.30">
    <property type="match status" value="1"/>
</dbReference>
<dbReference type="RefSeq" id="WP_086474333.1">
    <property type="nucleotide sequence ID" value="NZ_FXWJ01000003.1"/>
</dbReference>
<evidence type="ECO:0000313" key="2">
    <source>
        <dbReference type="EMBL" id="SMQ71070.1"/>
    </source>
</evidence>
<protein>
    <recommendedName>
        <fullName evidence="1">N-acetyltransferase domain-containing protein</fullName>
    </recommendedName>
</protein>
<organism evidence="2 3">
    <name type="scientific">Plantibacter elymi</name>
    <name type="common">nom. nud.</name>
    <dbReference type="NCBI Taxonomy" id="199708"/>
    <lineage>
        <taxon>Bacteria</taxon>
        <taxon>Bacillati</taxon>
        <taxon>Actinomycetota</taxon>
        <taxon>Actinomycetes</taxon>
        <taxon>Micrococcales</taxon>
        <taxon>Microbacteriaceae</taxon>
        <taxon>Plantibacter</taxon>
    </lineage>
</organism>
<comment type="caution">
    <text evidence="2">The sequence shown here is derived from an EMBL/GenBank/DDBJ whole genome shotgun (WGS) entry which is preliminary data.</text>
</comment>
<dbReference type="InterPro" id="IPR016181">
    <property type="entry name" value="Acyl_CoA_acyltransferase"/>
</dbReference>
<keyword evidence="3" id="KW-1185">Reference proteome</keyword>
<proteinExistence type="predicted"/>
<dbReference type="PANTHER" id="PTHR31435">
    <property type="entry name" value="PROTEIN NATD1"/>
    <property type="match status" value="1"/>
</dbReference>
<dbReference type="Pfam" id="PF14542">
    <property type="entry name" value="Acetyltransf_CG"/>
    <property type="match status" value="1"/>
</dbReference>
<dbReference type="Proteomes" id="UP000194464">
    <property type="component" value="Unassembled WGS sequence"/>
</dbReference>
<name>A0ABY1RGR3_9MICO</name>
<dbReference type="InterPro" id="IPR045057">
    <property type="entry name" value="Gcn5-rel_NAT"/>
</dbReference>
<gene>
    <name evidence="2" type="ORF">SAMN06295909_2410</name>
</gene>
<sequence>MSTSSTPEDGPQVVRNDERHEYEILVGERVAGIAGYREEPGRILFTHTEIDPDFGGRGLGSVLAAAALDDAVERGLTIVPYCPFIQAYLRKHPDFSGEVSWPDEASRPE</sequence>